<gene>
    <name evidence="1" type="ORF">GCM10007916_28750</name>
</gene>
<name>A0ABQ6E3L6_9GAMM</name>
<accession>A0ABQ6E3L6</accession>
<keyword evidence="2" id="KW-1185">Reference proteome</keyword>
<proteinExistence type="predicted"/>
<sequence length="45" mass="5347">MQERFINAIHSKNKIKVTFHSKEDGRNLGRVDLWRLIFKLHGEAL</sequence>
<dbReference type="EMBL" id="BSPQ01000015">
    <property type="protein sequence ID" value="GLS91805.1"/>
    <property type="molecule type" value="Genomic_DNA"/>
</dbReference>
<comment type="caution">
    <text evidence="1">The sequence shown here is derived from an EMBL/GenBank/DDBJ whole genome shotgun (WGS) entry which is preliminary data.</text>
</comment>
<organism evidence="1 2">
    <name type="scientific">Psychromonas marina</name>
    <dbReference type="NCBI Taxonomy" id="88364"/>
    <lineage>
        <taxon>Bacteria</taxon>
        <taxon>Pseudomonadati</taxon>
        <taxon>Pseudomonadota</taxon>
        <taxon>Gammaproteobacteria</taxon>
        <taxon>Alteromonadales</taxon>
        <taxon>Psychromonadaceae</taxon>
        <taxon>Psychromonas</taxon>
    </lineage>
</organism>
<evidence type="ECO:0000313" key="2">
    <source>
        <dbReference type="Proteomes" id="UP001157353"/>
    </source>
</evidence>
<evidence type="ECO:0000313" key="1">
    <source>
        <dbReference type="EMBL" id="GLS91805.1"/>
    </source>
</evidence>
<dbReference type="Proteomes" id="UP001157353">
    <property type="component" value="Unassembled WGS sequence"/>
</dbReference>
<dbReference type="RefSeq" id="WP_284204911.1">
    <property type="nucleotide sequence ID" value="NZ_BSPQ01000015.1"/>
</dbReference>
<reference evidence="2" key="1">
    <citation type="journal article" date="2019" name="Int. J. Syst. Evol. Microbiol.">
        <title>The Global Catalogue of Microorganisms (GCM) 10K type strain sequencing project: providing services to taxonomists for standard genome sequencing and annotation.</title>
        <authorList>
            <consortium name="The Broad Institute Genomics Platform"/>
            <consortium name="The Broad Institute Genome Sequencing Center for Infectious Disease"/>
            <person name="Wu L."/>
            <person name="Ma J."/>
        </authorList>
    </citation>
    <scope>NUCLEOTIDE SEQUENCE [LARGE SCALE GENOMIC DNA]</scope>
    <source>
        <strain evidence="2">NBRC 103166</strain>
    </source>
</reference>
<protein>
    <submittedName>
        <fullName evidence="1">Uncharacterized protein</fullName>
    </submittedName>
</protein>